<name>A0ABT4LF48_9PROT</name>
<evidence type="ECO:0000313" key="3">
    <source>
        <dbReference type="Proteomes" id="UP001069802"/>
    </source>
</evidence>
<dbReference type="EMBL" id="JAPWGY010000001">
    <property type="protein sequence ID" value="MCZ4279725.1"/>
    <property type="molecule type" value="Genomic_DNA"/>
</dbReference>
<dbReference type="InterPro" id="IPR013619">
    <property type="entry name" value="DUF1737"/>
</dbReference>
<organism evidence="2 3">
    <name type="scientific">Kiloniella laminariae</name>
    <dbReference type="NCBI Taxonomy" id="454162"/>
    <lineage>
        <taxon>Bacteria</taxon>
        <taxon>Pseudomonadati</taxon>
        <taxon>Pseudomonadota</taxon>
        <taxon>Alphaproteobacteria</taxon>
        <taxon>Rhodospirillales</taxon>
        <taxon>Kiloniellaceae</taxon>
        <taxon>Kiloniella</taxon>
    </lineage>
</organism>
<dbReference type="Pfam" id="PF08410">
    <property type="entry name" value="DUF1737"/>
    <property type="match status" value="1"/>
</dbReference>
<evidence type="ECO:0000259" key="1">
    <source>
        <dbReference type="Pfam" id="PF08410"/>
    </source>
</evidence>
<sequence length="53" mass="6252">MREYKLVLEHSQDDLNKKITDMLNKGWDVSGNLVVDRDDEGFPYFYQAMIKQG</sequence>
<feature type="domain" description="DUF1737" evidence="1">
    <location>
        <begin position="1"/>
        <end position="51"/>
    </location>
</feature>
<dbReference type="Proteomes" id="UP001069802">
    <property type="component" value="Unassembled WGS sequence"/>
</dbReference>
<comment type="caution">
    <text evidence="2">The sequence shown here is derived from an EMBL/GenBank/DDBJ whole genome shotgun (WGS) entry which is preliminary data.</text>
</comment>
<reference evidence="2" key="1">
    <citation type="submission" date="2022-12" db="EMBL/GenBank/DDBJ databases">
        <title>Bacterial isolates from different developmental stages of Nematostella vectensis.</title>
        <authorList>
            <person name="Fraune S."/>
        </authorList>
    </citation>
    <scope>NUCLEOTIDE SEQUENCE</scope>
    <source>
        <strain evidence="2">G21630-S1</strain>
    </source>
</reference>
<dbReference type="RefSeq" id="WP_269421922.1">
    <property type="nucleotide sequence ID" value="NZ_JAPWGY010000001.1"/>
</dbReference>
<gene>
    <name evidence="2" type="ORF">O4H49_02970</name>
</gene>
<accession>A0ABT4LF48</accession>
<evidence type="ECO:0000313" key="2">
    <source>
        <dbReference type="EMBL" id="MCZ4279725.1"/>
    </source>
</evidence>
<keyword evidence="3" id="KW-1185">Reference proteome</keyword>
<protein>
    <submittedName>
        <fullName evidence="2">DUF1737 domain-containing protein</fullName>
    </submittedName>
</protein>
<proteinExistence type="predicted"/>